<dbReference type="AlphaFoldDB" id="A0ABD2P1U0"/>
<organism evidence="1 2">
    <name type="scientific">Cryptolaemus montrouzieri</name>
    <dbReference type="NCBI Taxonomy" id="559131"/>
    <lineage>
        <taxon>Eukaryota</taxon>
        <taxon>Metazoa</taxon>
        <taxon>Ecdysozoa</taxon>
        <taxon>Arthropoda</taxon>
        <taxon>Hexapoda</taxon>
        <taxon>Insecta</taxon>
        <taxon>Pterygota</taxon>
        <taxon>Neoptera</taxon>
        <taxon>Endopterygota</taxon>
        <taxon>Coleoptera</taxon>
        <taxon>Polyphaga</taxon>
        <taxon>Cucujiformia</taxon>
        <taxon>Coccinelloidea</taxon>
        <taxon>Coccinellidae</taxon>
        <taxon>Scymninae</taxon>
        <taxon>Scymnini</taxon>
        <taxon>Cryptolaemus</taxon>
    </lineage>
</organism>
<comment type="caution">
    <text evidence="1">The sequence shown here is derived from an EMBL/GenBank/DDBJ whole genome shotgun (WGS) entry which is preliminary data.</text>
</comment>
<evidence type="ECO:0000313" key="2">
    <source>
        <dbReference type="Proteomes" id="UP001516400"/>
    </source>
</evidence>
<protein>
    <submittedName>
        <fullName evidence="1">Uncharacterized protein</fullName>
    </submittedName>
</protein>
<keyword evidence="2" id="KW-1185">Reference proteome</keyword>
<reference evidence="1 2" key="1">
    <citation type="journal article" date="2021" name="BMC Biol.">
        <title>Horizontally acquired antibacterial genes associated with adaptive radiation of ladybird beetles.</title>
        <authorList>
            <person name="Li H.S."/>
            <person name="Tang X.F."/>
            <person name="Huang Y.H."/>
            <person name="Xu Z.Y."/>
            <person name="Chen M.L."/>
            <person name="Du X.Y."/>
            <person name="Qiu B.Y."/>
            <person name="Chen P.T."/>
            <person name="Zhang W."/>
            <person name="Slipinski A."/>
            <person name="Escalona H.E."/>
            <person name="Waterhouse R.M."/>
            <person name="Zwick A."/>
            <person name="Pang H."/>
        </authorList>
    </citation>
    <scope>NUCLEOTIDE SEQUENCE [LARGE SCALE GENOMIC DNA]</scope>
    <source>
        <strain evidence="1">SYSU2018</strain>
    </source>
</reference>
<gene>
    <name evidence="1" type="ORF">HHI36_018988</name>
</gene>
<sequence length="113" mass="13043">MKIHAVSDIDLTEATQGRKPLASGSYYVATFDLQKVVPHPKLSISKSYHERNMYVYHFVIHSFNHKNGFVYYWGKTGGERGSQEITTAPVFYMKTEVREHTHTHKTIYSDSCN</sequence>
<accession>A0ABD2P1U0</accession>
<proteinExistence type="predicted"/>
<evidence type="ECO:0000313" key="1">
    <source>
        <dbReference type="EMBL" id="KAL3284849.1"/>
    </source>
</evidence>
<name>A0ABD2P1U0_9CUCU</name>
<dbReference type="EMBL" id="JABFTP020000165">
    <property type="protein sequence ID" value="KAL3284849.1"/>
    <property type="molecule type" value="Genomic_DNA"/>
</dbReference>
<dbReference type="Proteomes" id="UP001516400">
    <property type="component" value="Unassembled WGS sequence"/>
</dbReference>